<dbReference type="InterPro" id="IPR001258">
    <property type="entry name" value="NHL_repeat"/>
</dbReference>
<dbReference type="CDD" id="cd05819">
    <property type="entry name" value="NHL"/>
    <property type="match status" value="1"/>
</dbReference>
<feature type="repeat" description="NHL" evidence="2">
    <location>
        <begin position="231"/>
        <end position="270"/>
    </location>
</feature>
<evidence type="ECO:0000313" key="4">
    <source>
        <dbReference type="Proteomes" id="UP000663889"/>
    </source>
</evidence>
<dbReference type="Gene3D" id="2.40.10.500">
    <property type="match status" value="1"/>
</dbReference>
<dbReference type="PANTHER" id="PTHR24104">
    <property type="entry name" value="E3 UBIQUITIN-PROTEIN LIGASE NHLRC1-RELATED"/>
    <property type="match status" value="1"/>
</dbReference>
<keyword evidence="1" id="KW-0677">Repeat</keyword>
<comment type="caution">
    <text evidence="3">The sequence shown here is derived from an EMBL/GenBank/DDBJ whole genome shotgun (WGS) entry which is preliminary data.</text>
</comment>
<dbReference type="PROSITE" id="PS51125">
    <property type="entry name" value="NHL"/>
    <property type="match status" value="2"/>
</dbReference>
<evidence type="ECO:0000256" key="2">
    <source>
        <dbReference type="PROSITE-ProRule" id="PRU00504"/>
    </source>
</evidence>
<dbReference type="SUPFAM" id="SSF101898">
    <property type="entry name" value="NHL repeat"/>
    <property type="match status" value="1"/>
</dbReference>
<evidence type="ECO:0000313" key="3">
    <source>
        <dbReference type="EMBL" id="CAF1184594.1"/>
    </source>
</evidence>
<dbReference type="InterPro" id="IPR050952">
    <property type="entry name" value="TRIM-NHL_E3_ligases"/>
</dbReference>
<proteinExistence type="predicted"/>
<gene>
    <name evidence="3" type="ORF">SEV965_LOCUS20245</name>
</gene>
<dbReference type="GO" id="GO:0008270">
    <property type="term" value="F:zinc ion binding"/>
    <property type="evidence" value="ECO:0007669"/>
    <property type="project" value="UniProtKB-KW"/>
</dbReference>
<sequence length="323" mass="36185">MSGLLGCGKVFLNKVSNIIPNIPENATWKFKAKTVAGGDRRGATLERLHCPRGLFVDKNQNVFVADSLNNRIMKFIRSTTIARTIAGKNISKYGSDFLCKPSNVIYDYKSKSFIISDYYNRRVLRWFPKRGTCPETIIRGSEYYGLAMDDEGFLYVSDPERHEVRRYRSDGRRGKVVAGGNGQGSHHNQLSHPTYIFVGPDGAVYVSDTWNDRVVKWDKNATSGIVVAGGHGKGKDRTQLHYPTGLVVDQLGTVYVADYWNHRVMQWCKGASHGKMIAGSRFLAGNKANQLNGPEGLAFDRSGNLYVVDSNNHRIQRFLIQTV</sequence>
<dbReference type="InterPro" id="IPR011042">
    <property type="entry name" value="6-blade_b-propeller_TolB-like"/>
</dbReference>
<evidence type="ECO:0000256" key="1">
    <source>
        <dbReference type="ARBA" id="ARBA00022737"/>
    </source>
</evidence>
<dbReference type="Gene3D" id="2.120.10.30">
    <property type="entry name" value="TolB, C-terminal domain"/>
    <property type="match status" value="2"/>
</dbReference>
<dbReference type="AlphaFoldDB" id="A0A814VF64"/>
<accession>A0A814VF64</accession>
<protein>
    <submittedName>
        <fullName evidence="3">Uncharacterized protein</fullName>
    </submittedName>
</protein>
<reference evidence="3" key="1">
    <citation type="submission" date="2021-02" db="EMBL/GenBank/DDBJ databases">
        <authorList>
            <person name="Nowell W R."/>
        </authorList>
    </citation>
    <scope>NUCLEOTIDE SEQUENCE</scope>
</reference>
<dbReference type="EMBL" id="CAJNOU010001304">
    <property type="protein sequence ID" value="CAF1184594.1"/>
    <property type="molecule type" value="Genomic_DNA"/>
</dbReference>
<organism evidence="3 4">
    <name type="scientific">Rotaria sordida</name>
    <dbReference type="NCBI Taxonomy" id="392033"/>
    <lineage>
        <taxon>Eukaryota</taxon>
        <taxon>Metazoa</taxon>
        <taxon>Spiralia</taxon>
        <taxon>Gnathifera</taxon>
        <taxon>Rotifera</taxon>
        <taxon>Eurotatoria</taxon>
        <taxon>Bdelloidea</taxon>
        <taxon>Philodinida</taxon>
        <taxon>Philodinidae</taxon>
        <taxon>Rotaria</taxon>
    </lineage>
</organism>
<name>A0A814VF64_9BILA</name>
<feature type="repeat" description="NHL" evidence="2">
    <location>
        <begin position="285"/>
        <end position="321"/>
    </location>
</feature>
<dbReference type="PANTHER" id="PTHR24104:SF25">
    <property type="entry name" value="PROTEIN LIN-41"/>
    <property type="match status" value="1"/>
</dbReference>
<dbReference type="Proteomes" id="UP000663889">
    <property type="component" value="Unassembled WGS sequence"/>
</dbReference>
<dbReference type="Pfam" id="PF01436">
    <property type="entry name" value="NHL"/>
    <property type="match status" value="2"/>
</dbReference>